<proteinExistence type="predicted"/>
<organism evidence="2 3">
    <name type="scientific">Candidatus Roizmanbacteria bacterium RIFCSPHIGHO2_12_FULL_42_10</name>
    <dbReference type="NCBI Taxonomy" id="1802053"/>
    <lineage>
        <taxon>Bacteria</taxon>
        <taxon>Candidatus Roizmaniibacteriota</taxon>
    </lineage>
</organism>
<protein>
    <submittedName>
        <fullName evidence="2">Uncharacterized protein</fullName>
    </submittedName>
</protein>
<accession>A0A1F7I2J1</accession>
<evidence type="ECO:0000256" key="1">
    <source>
        <dbReference type="SAM" id="Phobius"/>
    </source>
</evidence>
<evidence type="ECO:0000313" key="2">
    <source>
        <dbReference type="EMBL" id="OGK37590.1"/>
    </source>
</evidence>
<dbReference type="Proteomes" id="UP000178076">
    <property type="component" value="Unassembled WGS sequence"/>
</dbReference>
<keyword evidence="1" id="KW-0812">Transmembrane</keyword>
<gene>
    <name evidence="2" type="ORF">A3F32_01045</name>
</gene>
<evidence type="ECO:0000313" key="3">
    <source>
        <dbReference type="Proteomes" id="UP000178076"/>
    </source>
</evidence>
<keyword evidence="1" id="KW-0472">Membrane</keyword>
<dbReference type="EMBL" id="MGAD01000043">
    <property type="protein sequence ID" value="OGK37590.1"/>
    <property type="molecule type" value="Genomic_DNA"/>
</dbReference>
<sequence length="90" mass="10352">MVYQVITIFAVTVVYCLIIFLFCRRFISDITMPLILSMPIVAFSIGFILRLSKQTSTIDIGYFLTDSSTIMPYMLITGALILGQLRFWRK</sequence>
<feature type="transmembrane region" description="Helical" evidence="1">
    <location>
        <begin position="70"/>
        <end position="88"/>
    </location>
</feature>
<keyword evidence="1" id="KW-1133">Transmembrane helix</keyword>
<reference evidence="2 3" key="1">
    <citation type="journal article" date="2016" name="Nat. Commun.">
        <title>Thousands of microbial genomes shed light on interconnected biogeochemical processes in an aquifer system.</title>
        <authorList>
            <person name="Anantharaman K."/>
            <person name="Brown C.T."/>
            <person name="Hug L.A."/>
            <person name="Sharon I."/>
            <person name="Castelle C.J."/>
            <person name="Probst A.J."/>
            <person name="Thomas B.C."/>
            <person name="Singh A."/>
            <person name="Wilkins M.J."/>
            <person name="Karaoz U."/>
            <person name="Brodie E.L."/>
            <person name="Williams K.H."/>
            <person name="Hubbard S.S."/>
            <person name="Banfield J.F."/>
        </authorList>
    </citation>
    <scope>NUCLEOTIDE SEQUENCE [LARGE SCALE GENOMIC DNA]</scope>
</reference>
<feature type="transmembrane region" description="Helical" evidence="1">
    <location>
        <begin position="30"/>
        <end position="50"/>
    </location>
</feature>
<feature type="transmembrane region" description="Helical" evidence="1">
    <location>
        <begin position="6"/>
        <end position="23"/>
    </location>
</feature>
<name>A0A1F7I2J1_9BACT</name>
<comment type="caution">
    <text evidence="2">The sequence shown here is derived from an EMBL/GenBank/DDBJ whole genome shotgun (WGS) entry which is preliminary data.</text>
</comment>
<dbReference type="AlphaFoldDB" id="A0A1F7I2J1"/>